<dbReference type="EMBL" id="CAUJNA010002369">
    <property type="protein sequence ID" value="CAJ1392601.1"/>
    <property type="molecule type" value="Genomic_DNA"/>
</dbReference>
<dbReference type="Proteomes" id="UP001178507">
    <property type="component" value="Unassembled WGS sequence"/>
</dbReference>
<dbReference type="AlphaFoldDB" id="A0AA36IRE9"/>
<sequence>YFATHIASVVTLVIESLNARAHKGKACHQGILAWLQTLSTGRIPYGPVLAQHSMRQGSWRFTDCGWLYPDCLSPWFEKMRIVVHPDWLHLCSLALAKVTGVAPVAPVDPASWRHSSVAAAPAKSWLAAARGFNFLDHYAKAVDRIHVLLIFEGSCLSAAGVELTEDTTSTRAQMKQLWRYRGKVDWNSWSLPYPGVTPHLFKAEGILRDHSLSLVED</sequence>
<keyword evidence="2" id="KW-1185">Reference proteome</keyword>
<gene>
    <name evidence="1" type="ORF">EVOR1521_LOCUS17657</name>
</gene>
<organism evidence="1 2">
    <name type="scientific">Effrenium voratum</name>
    <dbReference type="NCBI Taxonomy" id="2562239"/>
    <lineage>
        <taxon>Eukaryota</taxon>
        <taxon>Sar</taxon>
        <taxon>Alveolata</taxon>
        <taxon>Dinophyceae</taxon>
        <taxon>Suessiales</taxon>
        <taxon>Symbiodiniaceae</taxon>
        <taxon>Effrenium</taxon>
    </lineage>
</organism>
<name>A0AA36IRE9_9DINO</name>
<proteinExistence type="predicted"/>
<accession>A0AA36IRE9</accession>
<evidence type="ECO:0000313" key="1">
    <source>
        <dbReference type="EMBL" id="CAJ1392601.1"/>
    </source>
</evidence>
<reference evidence="1" key="1">
    <citation type="submission" date="2023-08" db="EMBL/GenBank/DDBJ databases">
        <authorList>
            <person name="Chen Y."/>
            <person name="Shah S."/>
            <person name="Dougan E. K."/>
            <person name="Thang M."/>
            <person name="Chan C."/>
        </authorList>
    </citation>
    <scope>NUCLEOTIDE SEQUENCE</scope>
</reference>
<feature type="non-terminal residue" evidence="1">
    <location>
        <position position="1"/>
    </location>
</feature>
<protein>
    <submittedName>
        <fullName evidence="1">Uncharacterized protein</fullName>
    </submittedName>
</protein>
<evidence type="ECO:0000313" key="2">
    <source>
        <dbReference type="Proteomes" id="UP001178507"/>
    </source>
</evidence>
<feature type="non-terminal residue" evidence="1">
    <location>
        <position position="217"/>
    </location>
</feature>
<comment type="caution">
    <text evidence="1">The sequence shown here is derived from an EMBL/GenBank/DDBJ whole genome shotgun (WGS) entry which is preliminary data.</text>
</comment>